<accession>A0A7D9D090</accession>
<feature type="region of interest" description="Disordered" evidence="1">
    <location>
        <begin position="153"/>
        <end position="186"/>
    </location>
</feature>
<organism evidence="2 3">
    <name type="scientific">Dekkera bruxellensis</name>
    <name type="common">Brettanomyces custersii</name>
    <dbReference type="NCBI Taxonomy" id="5007"/>
    <lineage>
        <taxon>Eukaryota</taxon>
        <taxon>Fungi</taxon>
        <taxon>Dikarya</taxon>
        <taxon>Ascomycota</taxon>
        <taxon>Saccharomycotina</taxon>
        <taxon>Pichiomycetes</taxon>
        <taxon>Pichiales</taxon>
        <taxon>Pichiaceae</taxon>
        <taxon>Brettanomyces</taxon>
    </lineage>
</organism>
<feature type="compositionally biased region" description="Polar residues" evidence="1">
    <location>
        <begin position="1"/>
        <end position="10"/>
    </location>
</feature>
<evidence type="ECO:0000313" key="3">
    <source>
        <dbReference type="Proteomes" id="UP000478008"/>
    </source>
</evidence>
<feature type="compositionally biased region" description="Pro residues" evidence="1">
    <location>
        <begin position="846"/>
        <end position="855"/>
    </location>
</feature>
<feature type="compositionally biased region" description="Polar residues" evidence="1">
    <location>
        <begin position="93"/>
        <end position="102"/>
    </location>
</feature>
<feature type="compositionally biased region" description="Basic residues" evidence="1">
    <location>
        <begin position="173"/>
        <end position="186"/>
    </location>
</feature>
<feature type="compositionally biased region" description="Acidic residues" evidence="1">
    <location>
        <begin position="268"/>
        <end position="278"/>
    </location>
</feature>
<reference evidence="2 3" key="1">
    <citation type="submission" date="2019-07" db="EMBL/GenBank/DDBJ databases">
        <authorList>
            <person name="Friedrich A."/>
            <person name="Schacherer J."/>
        </authorList>
    </citation>
    <scope>NUCLEOTIDE SEQUENCE [LARGE SCALE GENOMIC DNA]</scope>
</reference>
<feature type="region of interest" description="Disordered" evidence="1">
    <location>
        <begin position="1"/>
        <end position="53"/>
    </location>
</feature>
<protein>
    <submittedName>
        <fullName evidence="2">DEBR0S4_07712g1_1</fullName>
    </submittedName>
</protein>
<feature type="compositionally biased region" description="Low complexity" evidence="1">
    <location>
        <begin position="822"/>
        <end position="845"/>
    </location>
</feature>
<dbReference type="AlphaFoldDB" id="A0A7D9D090"/>
<feature type="region of interest" description="Disordered" evidence="1">
    <location>
        <begin position="70"/>
        <end position="102"/>
    </location>
</feature>
<keyword evidence="3" id="KW-1185">Reference proteome</keyword>
<evidence type="ECO:0000313" key="2">
    <source>
        <dbReference type="EMBL" id="VUG18990.1"/>
    </source>
</evidence>
<feature type="region of interest" description="Disordered" evidence="1">
    <location>
        <begin position="822"/>
        <end position="880"/>
    </location>
</feature>
<dbReference type="Proteomes" id="UP000478008">
    <property type="component" value="Unassembled WGS sequence"/>
</dbReference>
<dbReference type="EMBL" id="CABFWN010000004">
    <property type="protein sequence ID" value="VUG18990.1"/>
    <property type="molecule type" value="Genomic_DNA"/>
</dbReference>
<gene>
    <name evidence="2" type="ORF">DEBR0S4_07712G</name>
</gene>
<feature type="compositionally biased region" description="Low complexity" evidence="1">
    <location>
        <begin position="242"/>
        <end position="256"/>
    </location>
</feature>
<evidence type="ECO:0000256" key="1">
    <source>
        <dbReference type="SAM" id="MobiDB-lite"/>
    </source>
</evidence>
<proteinExistence type="predicted"/>
<name>A0A7D9D090_DEKBR</name>
<feature type="region of interest" description="Disordered" evidence="1">
    <location>
        <begin position="205"/>
        <end position="224"/>
    </location>
</feature>
<sequence>MSKFTTMRRTMQSRKRPGNNAADASDEELRKGSDDSTENDYSSIPVAGIRDIEVGGSDIEIDADSIVSSSNLAGSGSLYAEDQPATPREDSDNQSSEHLSSHNIVPRVFLRISQHRHFTTDSNPPELHFPRSHMMAKTYSMGNEELQRAYSNASGASLGAGSGRQPESDDKYKKKHGKTHRHHHHRHLPLFSGLMRSKNSVKEDMTAVDGDGNAGSGVETEPGVGASIGASIELNNDSTATVSSVGSSGVGSLRSSDMTRVAGRGEEKDGEGDGEEESNEKGKSTEYTVSLATTSISQETPPAIGMSRGSSMTVASSAMKKTKSVSRFKSFTRRAARIAEDIAFGTTVYSTVSNQNFKNVDLPARAKLSGYEKRQMQMAEFRKNLQDAQLRIYFETLRFFLKYMDDSNADDPLNYALTRKNMWLLWYQKLVARLGGAIELYEQQQREKDRLASDVLHGKKVPGLERQRSGFKNVVKVKKLHSSAGERGKTGMPSAETVAQNMFQDRRVVLSLLWYLQLSGKLLKQAEVFKDQLPAEADQNEVCIVSTSKMNAFKKRALTESELRALEKAVSETLEFVDGWNIRHSVPGAHINVITAASRFLTLTDMKGKGYLDEPVLKQNPQFDTQVISKYYYTNHIGGREKEFLKDYSSFTTPSISHIPLRSSSQSLLICEDVEALVCDAGGLTQMITEFKRVLKPQGKLYLQLWDIDPDTQKRANQKDTTHSVGEFVWHSLWHSIADYASKNGTAVTDLTKKIVPMLQAIGFSDVRTAFIAYPMLTSLNLAASDINSTRMSQTSSTIGDLSSMRNDNSILGSTAVQTASATTQAARASQATQASNPVRSVPMANPAPVPPPASSLPSPAEKGRLHGPSTSSRTGRDPRLDSFFEMMTSFTEFLKIQKVLNLATLTKDLSECEEIDALKKEVDEHGDPTGIKQQEINTRIMTMKPLDTDRINLAKLFVDYKVNGFNGSVVGSKILEGSPYANPKYLSTHRGTIEDDVLYEGLGYMMVVTAVKKDE</sequence>
<feature type="region of interest" description="Disordered" evidence="1">
    <location>
        <begin position="239"/>
        <end position="286"/>
    </location>
</feature>